<dbReference type="CDD" id="cd02022">
    <property type="entry name" value="DPCK"/>
    <property type="match status" value="1"/>
</dbReference>
<protein>
    <submittedName>
        <fullName evidence="8">Dephospho-kinase</fullName>
    </submittedName>
</protein>
<dbReference type="Pfam" id="PF01121">
    <property type="entry name" value="CoaE"/>
    <property type="match status" value="1"/>
</dbReference>
<sequence>MRLVGLTGGIACGKSTVSRALAAQGFTIIDADAIARAVVDRGRWGYRRVVRAFGSGILRSDGEIDREALAALVFADAAARQRLNAASFPAIGLELARQILLAWVQCQPAVIIDMPLLFESGFYLLTRPRVLVACSPATQLSRLMQRDTLERAAAEARMAAQMPLETKRRRADIVLENDGSMLELEAQVEVLVARLRRHAWLQRCLLSPLGLLAGAAAAAALWLRQRWPPDSAF</sequence>
<keyword evidence="9" id="KW-1185">Reference proteome</keyword>
<dbReference type="OrthoDB" id="247245at2759"/>
<evidence type="ECO:0000313" key="9">
    <source>
        <dbReference type="Proteomes" id="UP000239899"/>
    </source>
</evidence>
<dbReference type="Proteomes" id="UP000239899">
    <property type="component" value="Unassembled WGS sequence"/>
</dbReference>
<dbReference type="HAMAP" id="MF_00376">
    <property type="entry name" value="Dephospho_CoA_kinase"/>
    <property type="match status" value="1"/>
</dbReference>
<dbReference type="InterPro" id="IPR001977">
    <property type="entry name" value="Depp_CoAkinase"/>
</dbReference>
<evidence type="ECO:0000313" key="8">
    <source>
        <dbReference type="EMBL" id="PRW58367.1"/>
    </source>
</evidence>
<dbReference type="GO" id="GO:0005524">
    <property type="term" value="F:ATP binding"/>
    <property type="evidence" value="ECO:0007669"/>
    <property type="project" value="UniProtKB-KW"/>
</dbReference>
<dbReference type="PANTHER" id="PTHR10695:SF46">
    <property type="entry name" value="BIFUNCTIONAL COENZYME A SYNTHASE-RELATED"/>
    <property type="match status" value="1"/>
</dbReference>
<keyword evidence="4" id="KW-0547">Nucleotide-binding</keyword>
<dbReference type="FunFam" id="3.40.50.300:FF:000991">
    <property type="entry name" value="Dephospho-CoA kinase"/>
    <property type="match status" value="1"/>
</dbReference>
<evidence type="ECO:0000256" key="5">
    <source>
        <dbReference type="ARBA" id="ARBA00022777"/>
    </source>
</evidence>
<dbReference type="AlphaFoldDB" id="A0A2P6TWC5"/>
<evidence type="ECO:0000256" key="2">
    <source>
        <dbReference type="ARBA" id="ARBA00022490"/>
    </source>
</evidence>
<comment type="similarity">
    <text evidence="1">Belongs to the CoaE family.</text>
</comment>
<accession>A0A2P6TWC5</accession>
<evidence type="ECO:0000256" key="4">
    <source>
        <dbReference type="ARBA" id="ARBA00022741"/>
    </source>
</evidence>
<proteinExistence type="inferred from homology"/>
<keyword evidence="7" id="KW-0173">Coenzyme A biosynthesis</keyword>
<dbReference type="Gene3D" id="3.40.50.300">
    <property type="entry name" value="P-loop containing nucleotide triphosphate hydrolases"/>
    <property type="match status" value="1"/>
</dbReference>
<dbReference type="EMBL" id="LHPG02000005">
    <property type="protein sequence ID" value="PRW58367.1"/>
    <property type="molecule type" value="Genomic_DNA"/>
</dbReference>
<dbReference type="NCBIfam" id="TIGR00152">
    <property type="entry name" value="dephospho-CoA kinase"/>
    <property type="match status" value="1"/>
</dbReference>
<dbReference type="SUPFAM" id="SSF52540">
    <property type="entry name" value="P-loop containing nucleoside triphosphate hydrolases"/>
    <property type="match status" value="1"/>
</dbReference>
<evidence type="ECO:0000256" key="3">
    <source>
        <dbReference type="ARBA" id="ARBA00022679"/>
    </source>
</evidence>
<dbReference type="GO" id="GO:0004140">
    <property type="term" value="F:dephospho-CoA kinase activity"/>
    <property type="evidence" value="ECO:0007669"/>
    <property type="project" value="InterPro"/>
</dbReference>
<keyword evidence="5" id="KW-0418">Kinase</keyword>
<dbReference type="InterPro" id="IPR027417">
    <property type="entry name" value="P-loop_NTPase"/>
</dbReference>
<dbReference type="STRING" id="3076.A0A2P6TWC5"/>
<evidence type="ECO:0000256" key="6">
    <source>
        <dbReference type="ARBA" id="ARBA00022840"/>
    </source>
</evidence>
<keyword evidence="2" id="KW-0963">Cytoplasm</keyword>
<dbReference type="GO" id="GO:0015937">
    <property type="term" value="P:coenzyme A biosynthetic process"/>
    <property type="evidence" value="ECO:0007669"/>
    <property type="project" value="UniProtKB-KW"/>
</dbReference>
<keyword evidence="3" id="KW-0808">Transferase</keyword>
<gene>
    <name evidence="8" type="ORF">C2E21_3077</name>
</gene>
<evidence type="ECO:0000256" key="1">
    <source>
        <dbReference type="ARBA" id="ARBA00009018"/>
    </source>
</evidence>
<reference evidence="8 9" key="1">
    <citation type="journal article" date="2018" name="Plant J.">
        <title>Genome sequences of Chlorella sorokiniana UTEX 1602 and Micractinium conductrix SAG 241.80: implications to maltose excretion by a green alga.</title>
        <authorList>
            <person name="Arriola M.B."/>
            <person name="Velmurugan N."/>
            <person name="Zhang Y."/>
            <person name="Plunkett M.H."/>
            <person name="Hondzo H."/>
            <person name="Barney B.M."/>
        </authorList>
    </citation>
    <scope>NUCLEOTIDE SEQUENCE [LARGE SCALE GENOMIC DNA]</scope>
    <source>
        <strain evidence="9">UTEX 1602</strain>
    </source>
</reference>
<organism evidence="8 9">
    <name type="scientific">Chlorella sorokiniana</name>
    <name type="common">Freshwater green alga</name>
    <dbReference type="NCBI Taxonomy" id="3076"/>
    <lineage>
        <taxon>Eukaryota</taxon>
        <taxon>Viridiplantae</taxon>
        <taxon>Chlorophyta</taxon>
        <taxon>core chlorophytes</taxon>
        <taxon>Trebouxiophyceae</taxon>
        <taxon>Chlorellales</taxon>
        <taxon>Chlorellaceae</taxon>
        <taxon>Chlorella clade</taxon>
        <taxon>Chlorella</taxon>
    </lineage>
</organism>
<name>A0A2P6TWC5_CHLSO</name>
<dbReference type="PANTHER" id="PTHR10695">
    <property type="entry name" value="DEPHOSPHO-COA KINASE-RELATED"/>
    <property type="match status" value="1"/>
</dbReference>
<keyword evidence="6" id="KW-0067">ATP-binding</keyword>
<comment type="caution">
    <text evidence="8">The sequence shown here is derived from an EMBL/GenBank/DDBJ whole genome shotgun (WGS) entry which is preliminary data.</text>
</comment>
<dbReference type="PROSITE" id="PS51219">
    <property type="entry name" value="DPCK"/>
    <property type="match status" value="1"/>
</dbReference>
<evidence type="ECO:0000256" key="7">
    <source>
        <dbReference type="ARBA" id="ARBA00022993"/>
    </source>
</evidence>